<reference evidence="1" key="1">
    <citation type="submission" date="2013-11" db="EMBL/GenBank/DDBJ databases">
        <title>The Genome Sequence of Phytophthora parasitica CJ02B3.</title>
        <authorList>
            <consortium name="The Broad Institute Genomics Platform"/>
            <person name="Russ C."/>
            <person name="Tyler B."/>
            <person name="Panabieres F."/>
            <person name="Shan W."/>
            <person name="Tripathy S."/>
            <person name="Grunwald N."/>
            <person name="Machado M."/>
            <person name="Johnson C.S."/>
            <person name="Arredondo F."/>
            <person name="Hong C."/>
            <person name="Coffey M."/>
            <person name="Young S.K."/>
            <person name="Zeng Q."/>
            <person name="Gargeya S."/>
            <person name="Fitzgerald M."/>
            <person name="Abouelleil A."/>
            <person name="Alvarado L."/>
            <person name="Chapman S.B."/>
            <person name="Gainer-Dewar J."/>
            <person name="Goldberg J."/>
            <person name="Griggs A."/>
            <person name="Gujja S."/>
            <person name="Hansen M."/>
            <person name="Howarth C."/>
            <person name="Imamovic A."/>
            <person name="Ireland A."/>
            <person name="Larimer J."/>
            <person name="McCowan C."/>
            <person name="Murphy C."/>
            <person name="Pearson M."/>
            <person name="Poon T.W."/>
            <person name="Priest M."/>
            <person name="Roberts A."/>
            <person name="Saif S."/>
            <person name="Shea T."/>
            <person name="Sykes S."/>
            <person name="Wortman J."/>
            <person name="Nusbaum C."/>
            <person name="Birren B."/>
        </authorList>
    </citation>
    <scope>NUCLEOTIDE SEQUENCE [LARGE SCALE GENOMIC DNA]</scope>
    <source>
        <strain evidence="1">CJ02B3</strain>
    </source>
</reference>
<proteinExistence type="predicted"/>
<accession>W2H9Q6</accession>
<dbReference type="AlphaFoldDB" id="W2H9Q6"/>
<evidence type="ECO:0000313" key="1">
    <source>
        <dbReference type="EMBL" id="ETK91874.1"/>
    </source>
</evidence>
<gene>
    <name evidence="1" type="ORF">L915_04635</name>
</gene>
<name>W2H9Q6_PHYNI</name>
<dbReference type="Proteomes" id="UP000053236">
    <property type="component" value="Unassembled WGS sequence"/>
</dbReference>
<protein>
    <submittedName>
        <fullName evidence="1">Uncharacterized protein</fullName>
    </submittedName>
</protein>
<dbReference type="VEuPathDB" id="FungiDB:PPTG_09018"/>
<sequence length="95" mass="10617">MANAASVFRRDITTMGSQAGSTRTLAVRATILERMTPTNLVCRRVIGMQNIYASLMQEGMVNLYDFDMYIGHQAAKNVLDAVFGIGSTWRLTNRR</sequence>
<dbReference type="EMBL" id="KI685275">
    <property type="protein sequence ID" value="ETK91874.1"/>
    <property type="molecule type" value="Genomic_DNA"/>
</dbReference>
<organism evidence="1">
    <name type="scientific">Phytophthora nicotianae</name>
    <name type="common">Potato buckeye rot agent</name>
    <name type="synonym">Phytophthora parasitica</name>
    <dbReference type="NCBI Taxonomy" id="4792"/>
    <lineage>
        <taxon>Eukaryota</taxon>
        <taxon>Sar</taxon>
        <taxon>Stramenopiles</taxon>
        <taxon>Oomycota</taxon>
        <taxon>Peronosporomycetes</taxon>
        <taxon>Peronosporales</taxon>
        <taxon>Peronosporaceae</taxon>
        <taxon>Phytophthora</taxon>
    </lineage>
</organism>